<feature type="signal peptide" evidence="1">
    <location>
        <begin position="1"/>
        <end position="28"/>
    </location>
</feature>
<evidence type="ECO:0000256" key="1">
    <source>
        <dbReference type="SAM" id="SignalP"/>
    </source>
</evidence>
<dbReference type="SUPFAM" id="SSF51695">
    <property type="entry name" value="PLC-like phosphodiesterases"/>
    <property type="match status" value="1"/>
</dbReference>
<dbReference type="Pfam" id="PF16670">
    <property type="entry name" value="PI-PLC-C1"/>
    <property type="match status" value="1"/>
</dbReference>
<organism evidence="2 3">
    <name type="scientific">Streptomyces levis</name>
    <dbReference type="NCBI Taxonomy" id="285566"/>
    <lineage>
        <taxon>Bacteria</taxon>
        <taxon>Bacillati</taxon>
        <taxon>Actinomycetota</taxon>
        <taxon>Actinomycetes</taxon>
        <taxon>Kitasatosporales</taxon>
        <taxon>Streptomycetaceae</taxon>
        <taxon>Streptomyces</taxon>
    </lineage>
</organism>
<gene>
    <name evidence="2" type="ORF">GCM10010423_30140</name>
</gene>
<reference evidence="2 3" key="1">
    <citation type="journal article" date="2019" name="Int. J. Syst. Evol. Microbiol.">
        <title>The Global Catalogue of Microorganisms (GCM) 10K type strain sequencing project: providing services to taxonomists for standard genome sequencing and annotation.</title>
        <authorList>
            <consortium name="The Broad Institute Genomics Platform"/>
            <consortium name="The Broad Institute Genome Sequencing Center for Infectious Disease"/>
            <person name="Wu L."/>
            <person name="Ma J."/>
        </authorList>
    </citation>
    <scope>NUCLEOTIDE SEQUENCE [LARGE SCALE GENOMIC DNA]</scope>
    <source>
        <strain evidence="2 3">JCM 6924</strain>
    </source>
</reference>
<dbReference type="EMBL" id="BAAATM010000009">
    <property type="protein sequence ID" value="GAA2532457.1"/>
    <property type="molecule type" value="Genomic_DNA"/>
</dbReference>
<keyword evidence="3" id="KW-1185">Reference proteome</keyword>
<evidence type="ECO:0000313" key="3">
    <source>
        <dbReference type="Proteomes" id="UP001501095"/>
    </source>
</evidence>
<dbReference type="InterPro" id="IPR032075">
    <property type="entry name" value="PI-PLC-C1"/>
</dbReference>
<dbReference type="Gene3D" id="3.20.20.190">
    <property type="entry name" value="Phosphatidylinositol (PI) phosphodiesterase"/>
    <property type="match status" value="1"/>
</dbReference>
<sequence length="380" mass="41552">MSLPRWAAVAAAFTGLAALTMSTGSSQAAANMDGIRINELQVIATHNSYHRELSGAEQRARMQVDPGADPNLLYSHAPLAQQLEEQEVRSIELDVVPDPEGGLYRWPLVRKNAGLPPLQDPAWGKPGTKVFHMVDADYNTTCVQLTECLQQIRGWSRSNPGHVPLLIMLEFKASEDRFERLGGIESAPWEESSFRTVEREIRSVFGARRLITPDDVRRPGLTLEQSVLKHGWPTVARSAGKVMFAMDNTNEVRSAYLAGHPNLEGRVLFTDSAPGTPSAAFMKRNDPLGANAAEISALVERGYIVRTRSDVPMGTVLNRDTAMRDAALGSGAQIVSTDFPAAGMSARYDRDFFVSLPGPSAVRCNPVSAPENCRDGRLER</sequence>
<protein>
    <submittedName>
        <fullName evidence="2">Phosphatidylinositol-specific phospholipase C1-like protein</fullName>
    </submittedName>
</protein>
<name>A0ABN3NSJ0_9ACTN</name>
<proteinExistence type="predicted"/>
<evidence type="ECO:0000313" key="2">
    <source>
        <dbReference type="EMBL" id="GAA2532457.1"/>
    </source>
</evidence>
<accession>A0ABN3NSJ0</accession>
<dbReference type="CDD" id="cd08589">
    <property type="entry name" value="PI-PLCc_SaPLC1_like"/>
    <property type="match status" value="1"/>
</dbReference>
<feature type="chain" id="PRO_5046139989" evidence="1">
    <location>
        <begin position="29"/>
        <end position="380"/>
    </location>
</feature>
<comment type="caution">
    <text evidence="2">The sequence shown here is derived from an EMBL/GenBank/DDBJ whole genome shotgun (WGS) entry which is preliminary data.</text>
</comment>
<dbReference type="InterPro" id="IPR017946">
    <property type="entry name" value="PLC-like_Pdiesterase_TIM-brl"/>
</dbReference>
<dbReference type="Proteomes" id="UP001501095">
    <property type="component" value="Unassembled WGS sequence"/>
</dbReference>
<keyword evidence="1" id="KW-0732">Signal</keyword>